<proteinExistence type="predicted"/>
<sequence>MTSSFPSPTNSHLPTAWLAPPEALLPSSSHFHADVNPISLAISCIFATLAIISTILLFSKKNKGSYIDDTAVEEAIPPKTRFTAALPYLPRHRRTSPQSGLSPVYESHSSSTPHPHPHTHSNPHPPTALPNPNFPSRYQTPDTNHHHHNTHNNNQIPKSPPPPRISDDNNNINNHNNKIINNNNTNTNNTDTDKTSSYTLDSNSTLNSEALYAEYRETGIMPRETGYGHGRRPGFHSGSVDEYEASFVASEFVPLEPEAVGLHGRVWRGV</sequence>
<keyword evidence="4" id="KW-1185">Reference proteome</keyword>
<dbReference type="OrthoDB" id="3796247at2759"/>
<dbReference type="Proteomes" id="UP000799423">
    <property type="component" value="Unassembled WGS sequence"/>
</dbReference>
<feature type="transmembrane region" description="Helical" evidence="2">
    <location>
        <begin position="38"/>
        <end position="58"/>
    </location>
</feature>
<name>A0A6A7BPZ9_9PLEO</name>
<feature type="region of interest" description="Disordered" evidence="1">
    <location>
        <begin position="86"/>
        <end position="202"/>
    </location>
</feature>
<reference evidence="3" key="1">
    <citation type="submission" date="2020-01" db="EMBL/GenBank/DDBJ databases">
        <authorList>
            <consortium name="DOE Joint Genome Institute"/>
            <person name="Haridas S."/>
            <person name="Albert R."/>
            <person name="Binder M."/>
            <person name="Bloem J."/>
            <person name="Labutti K."/>
            <person name="Salamov A."/>
            <person name="Andreopoulos B."/>
            <person name="Baker S.E."/>
            <person name="Barry K."/>
            <person name="Bills G."/>
            <person name="Bluhm B.H."/>
            <person name="Cannon C."/>
            <person name="Castanera R."/>
            <person name="Culley D.E."/>
            <person name="Daum C."/>
            <person name="Ezra D."/>
            <person name="Gonzalez J.B."/>
            <person name="Henrissat B."/>
            <person name="Kuo A."/>
            <person name="Liang C."/>
            <person name="Lipzen A."/>
            <person name="Lutzoni F."/>
            <person name="Magnuson J."/>
            <person name="Mondo S."/>
            <person name="Nolan M."/>
            <person name="Ohm R."/>
            <person name="Pangilinan J."/>
            <person name="Park H.-J."/>
            <person name="Ramirez L."/>
            <person name="Alfaro M."/>
            <person name="Sun H."/>
            <person name="Tritt A."/>
            <person name="Yoshinaga Y."/>
            <person name="Zwiers L.-H."/>
            <person name="Turgeon B.G."/>
            <person name="Goodwin S.B."/>
            <person name="Spatafora J.W."/>
            <person name="Crous P.W."/>
            <person name="Grigoriev I.V."/>
        </authorList>
    </citation>
    <scope>NUCLEOTIDE SEQUENCE</scope>
    <source>
        <strain evidence="3">IPT5</strain>
    </source>
</reference>
<dbReference type="AlphaFoldDB" id="A0A6A7BPZ9"/>
<protein>
    <submittedName>
        <fullName evidence="3">Uncharacterized protein</fullName>
    </submittedName>
</protein>
<accession>A0A6A7BPZ9</accession>
<gene>
    <name evidence="3" type="ORF">T440DRAFT_512774</name>
</gene>
<organism evidence="3 4">
    <name type="scientific">Plenodomus tracheiphilus IPT5</name>
    <dbReference type="NCBI Taxonomy" id="1408161"/>
    <lineage>
        <taxon>Eukaryota</taxon>
        <taxon>Fungi</taxon>
        <taxon>Dikarya</taxon>
        <taxon>Ascomycota</taxon>
        <taxon>Pezizomycotina</taxon>
        <taxon>Dothideomycetes</taxon>
        <taxon>Pleosporomycetidae</taxon>
        <taxon>Pleosporales</taxon>
        <taxon>Pleosporineae</taxon>
        <taxon>Leptosphaeriaceae</taxon>
        <taxon>Plenodomus</taxon>
    </lineage>
</organism>
<evidence type="ECO:0000256" key="1">
    <source>
        <dbReference type="SAM" id="MobiDB-lite"/>
    </source>
</evidence>
<keyword evidence="2" id="KW-0812">Transmembrane</keyword>
<evidence type="ECO:0000313" key="4">
    <source>
        <dbReference type="Proteomes" id="UP000799423"/>
    </source>
</evidence>
<feature type="compositionally biased region" description="Pro residues" evidence="1">
    <location>
        <begin position="123"/>
        <end position="133"/>
    </location>
</feature>
<evidence type="ECO:0000256" key="2">
    <source>
        <dbReference type="SAM" id="Phobius"/>
    </source>
</evidence>
<keyword evidence="2" id="KW-0472">Membrane</keyword>
<feature type="compositionally biased region" description="Low complexity" evidence="1">
    <location>
        <begin position="168"/>
        <end position="190"/>
    </location>
</feature>
<keyword evidence="2" id="KW-1133">Transmembrane helix</keyword>
<dbReference type="EMBL" id="MU006288">
    <property type="protein sequence ID" value="KAF2856765.1"/>
    <property type="molecule type" value="Genomic_DNA"/>
</dbReference>
<evidence type="ECO:0000313" key="3">
    <source>
        <dbReference type="EMBL" id="KAF2856765.1"/>
    </source>
</evidence>